<evidence type="ECO:0000256" key="1">
    <source>
        <dbReference type="SAM" id="MobiDB-lite"/>
    </source>
</evidence>
<dbReference type="OrthoDB" id="7285526at2"/>
<name>A0A1G6SQ56_9PROT</name>
<sequence length="381" mass="40942">MSPQPAPLRPFAGPRGADALALAHFLREAVAAGTVRDVLHLRLTALEAGLRRGHHQRLVRDALAPLLRPTRARVFELPNGDIVAVAPPEGRHLREAEGELAILFAAEEAPPFTRRRLPEEAAALLAAVEDSLTPGSAPPRRRPAPEADRHPVSAADLAAMERGLGHAGLARFLVRRPVCRLSPDGGGPDIAWEEWELAWPELCAALLPGADPALAPALSRRLRRLADRRLLTELARPEDARRLGQAGLSLAPETVAEPEFLRLDAALGPEGRARMTLSLAAEDALADPAGFAFARDFCRLRGWRVALDLAAPALLPALPLARLEVDLLRLRWSAALPGFAAALPEDRGRVVLAGADRAAAIGWGWEAGITLFEGRLLRPRG</sequence>
<proteinExistence type="predicted"/>
<reference evidence="2 3" key="1">
    <citation type="submission" date="2016-10" db="EMBL/GenBank/DDBJ databases">
        <authorList>
            <person name="de Groot N.N."/>
        </authorList>
    </citation>
    <scope>NUCLEOTIDE SEQUENCE [LARGE SCALE GENOMIC DNA]</scope>
    <source>
        <strain evidence="2 3">CPCC 100156</strain>
    </source>
</reference>
<accession>A0A1G6SQ56</accession>
<keyword evidence="3" id="KW-1185">Reference proteome</keyword>
<feature type="region of interest" description="Disordered" evidence="1">
    <location>
        <begin position="128"/>
        <end position="151"/>
    </location>
</feature>
<evidence type="ECO:0000313" key="2">
    <source>
        <dbReference type="EMBL" id="SDD18296.1"/>
    </source>
</evidence>
<evidence type="ECO:0008006" key="4">
    <source>
        <dbReference type="Google" id="ProtNLM"/>
    </source>
</evidence>
<gene>
    <name evidence="2" type="ORF">SAMN04487779_100591</name>
</gene>
<organism evidence="2 3">
    <name type="scientific">Belnapia rosea</name>
    <dbReference type="NCBI Taxonomy" id="938405"/>
    <lineage>
        <taxon>Bacteria</taxon>
        <taxon>Pseudomonadati</taxon>
        <taxon>Pseudomonadota</taxon>
        <taxon>Alphaproteobacteria</taxon>
        <taxon>Acetobacterales</taxon>
        <taxon>Roseomonadaceae</taxon>
        <taxon>Belnapia</taxon>
    </lineage>
</organism>
<dbReference type="STRING" id="938405.SAMN02927895_02471"/>
<protein>
    <recommendedName>
        <fullName evidence="4">EAL domain-containing protein</fullName>
    </recommendedName>
</protein>
<dbReference type="EMBL" id="FMZX01000005">
    <property type="protein sequence ID" value="SDD18296.1"/>
    <property type="molecule type" value="Genomic_DNA"/>
</dbReference>
<dbReference type="Proteomes" id="UP000198925">
    <property type="component" value="Unassembled WGS sequence"/>
</dbReference>
<dbReference type="AlphaFoldDB" id="A0A1G6SQ56"/>
<dbReference type="RefSeq" id="WP_090563978.1">
    <property type="nucleotide sequence ID" value="NZ_FMXZ01000005.1"/>
</dbReference>
<evidence type="ECO:0000313" key="3">
    <source>
        <dbReference type="Proteomes" id="UP000198925"/>
    </source>
</evidence>